<accession>A0A2P2NG79</accession>
<reference evidence="1" key="1">
    <citation type="submission" date="2018-02" db="EMBL/GenBank/DDBJ databases">
        <title>Rhizophora mucronata_Transcriptome.</title>
        <authorList>
            <person name="Meera S.P."/>
            <person name="Sreeshan A."/>
            <person name="Augustine A."/>
        </authorList>
    </citation>
    <scope>NUCLEOTIDE SEQUENCE</scope>
    <source>
        <tissue evidence="1">Leaf</tissue>
    </source>
</reference>
<evidence type="ECO:0000313" key="1">
    <source>
        <dbReference type="EMBL" id="MBX41453.1"/>
    </source>
</evidence>
<protein>
    <submittedName>
        <fullName evidence="1">Uncharacterized protein</fullName>
    </submittedName>
</protein>
<proteinExistence type="predicted"/>
<sequence length="40" mass="4710">MKENKKMDMFQGIVLILGLMIGISRIRRMVQRSDKRNSSQ</sequence>
<organism evidence="1">
    <name type="scientific">Rhizophora mucronata</name>
    <name type="common">Asiatic mangrove</name>
    <dbReference type="NCBI Taxonomy" id="61149"/>
    <lineage>
        <taxon>Eukaryota</taxon>
        <taxon>Viridiplantae</taxon>
        <taxon>Streptophyta</taxon>
        <taxon>Embryophyta</taxon>
        <taxon>Tracheophyta</taxon>
        <taxon>Spermatophyta</taxon>
        <taxon>Magnoliopsida</taxon>
        <taxon>eudicotyledons</taxon>
        <taxon>Gunneridae</taxon>
        <taxon>Pentapetalae</taxon>
        <taxon>rosids</taxon>
        <taxon>fabids</taxon>
        <taxon>Malpighiales</taxon>
        <taxon>Rhizophoraceae</taxon>
        <taxon>Rhizophora</taxon>
    </lineage>
</organism>
<dbReference type="EMBL" id="GGEC01060969">
    <property type="protein sequence ID" value="MBX41453.1"/>
    <property type="molecule type" value="Transcribed_RNA"/>
</dbReference>
<name>A0A2P2NG79_RHIMU</name>
<dbReference type="AlphaFoldDB" id="A0A2P2NG79"/>